<dbReference type="PANTHER" id="PTHR10000">
    <property type="entry name" value="PHOSPHOSERINE PHOSPHATASE"/>
    <property type="match status" value="1"/>
</dbReference>
<dbReference type="Proteomes" id="UP001623592">
    <property type="component" value="Unassembled WGS sequence"/>
</dbReference>
<dbReference type="InterPro" id="IPR006379">
    <property type="entry name" value="HAD-SF_hydro_IIB"/>
</dbReference>
<organism evidence="1 2">
    <name type="scientific">Clostridium neuense</name>
    <dbReference type="NCBI Taxonomy" id="1728934"/>
    <lineage>
        <taxon>Bacteria</taxon>
        <taxon>Bacillati</taxon>
        <taxon>Bacillota</taxon>
        <taxon>Clostridia</taxon>
        <taxon>Eubacteriales</taxon>
        <taxon>Clostridiaceae</taxon>
        <taxon>Clostridium</taxon>
    </lineage>
</organism>
<dbReference type="NCBIfam" id="NF007806">
    <property type="entry name" value="PRK10513.1"/>
    <property type="match status" value="1"/>
</dbReference>
<gene>
    <name evidence="1" type="primary">yidA</name>
    <name evidence="1" type="ORF">ACJDT4_04435</name>
</gene>
<name>A0ABW8TBD1_9CLOT</name>
<dbReference type="InterPro" id="IPR036412">
    <property type="entry name" value="HAD-like_sf"/>
</dbReference>
<comment type="caution">
    <text evidence="1">The sequence shown here is derived from an EMBL/GenBank/DDBJ whole genome shotgun (WGS) entry which is preliminary data.</text>
</comment>
<protein>
    <submittedName>
        <fullName evidence="1">Sugar-phosphatase</fullName>
        <ecNumber evidence="1">3.1.3.23</ecNumber>
    </submittedName>
</protein>
<dbReference type="RefSeq" id="WP_406786330.1">
    <property type="nucleotide sequence ID" value="NZ_JBJIAA010000003.1"/>
</dbReference>
<dbReference type="SFLD" id="SFLDG01144">
    <property type="entry name" value="C2.B.4:_PGP_Like"/>
    <property type="match status" value="1"/>
</dbReference>
<dbReference type="NCBIfam" id="TIGR01484">
    <property type="entry name" value="HAD-SF-IIB"/>
    <property type="match status" value="1"/>
</dbReference>
<sequence>MYKLIALDMDGTLLKDDKTISKANFEAIKTAKQNGYRIVLATGRPAKGIEKYLRQLDLMGDDDYAVAFNGAVVQKTKTGHVIAENLMEYGDLQKIYDLSLKLKLNIHTLTVNECITPKINPYSQREARMNNISLIEKPFSAIDKNESIIKIMLVDSKEKLDKAEKLIPKEFHDKYTVVRSEDIFLEFLNKKVDKGFGVKLLAENLGLSPDEIICVGDAGNDIAMVKYAGLGVAMGNAFAEVKKVCNYVTKTNEEDGVAHVIHKFMLNQAS</sequence>
<dbReference type="Pfam" id="PF08282">
    <property type="entry name" value="Hydrolase_3"/>
    <property type="match status" value="1"/>
</dbReference>
<proteinExistence type="predicted"/>
<keyword evidence="2" id="KW-1185">Reference proteome</keyword>
<dbReference type="Gene3D" id="3.30.1240.10">
    <property type="match status" value="1"/>
</dbReference>
<dbReference type="PANTHER" id="PTHR10000:SF8">
    <property type="entry name" value="HAD SUPERFAMILY HYDROLASE-LIKE, TYPE 3"/>
    <property type="match status" value="1"/>
</dbReference>
<accession>A0ABW8TBD1</accession>
<keyword evidence="1" id="KW-0378">Hydrolase</keyword>
<dbReference type="InterPro" id="IPR000150">
    <property type="entry name" value="Cof"/>
</dbReference>
<dbReference type="SFLD" id="SFLDS00003">
    <property type="entry name" value="Haloacid_Dehalogenase"/>
    <property type="match status" value="1"/>
</dbReference>
<reference evidence="1 2" key="1">
    <citation type="submission" date="2024-11" db="EMBL/GenBank/DDBJ databases">
        <authorList>
            <person name="Heng Y.C."/>
            <person name="Lim A.C.H."/>
            <person name="Lee J.K.Y."/>
            <person name="Kittelmann S."/>
        </authorList>
    </citation>
    <scope>NUCLEOTIDE SEQUENCE [LARGE SCALE GENOMIC DNA]</scope>
    <source>
        <strain evidence="1 2">WILCCON 0114</strain>
    </source>
</reference>
<dbReference type="CDD" id="cd07516">
    <property type="entry name" value="HAD_Pase"/>
    <property type="match status" value="1"/>
</dbReference>
<dbReference type="SFLD" id="SFLDG01140">
    <property type="entry name" value="C2.B:_Phosphomannomutase_and_P"/>
    <property type="match status" value="1"/>
</dbReference>
<dbReference type="EMBL" id="JBJIAA010000003">
    <property type="protein sequence ID" value="MFL0249661.1"/>
    <property type="molecule type" value="Genomic_DNA"/>
</dbReference>
<dbReference type="SUPFAM" id="SSF56784">
    <property type="entry name" value="HAD-like"/>
    <property type="match status" value="1"/>
</dbReference>
<dbReference type="EC" id="3.1.3.23" evidence="1"/>
<dbReference type="InterPro" id="IPR023214">
    <property type="entry name" value="HAD_sf"/>
</dbReference>
<evidence type="ECO:0000313" key="1">
    <source>
        <dbReference type="EMBL" id="MFL0249661.1"/>
    </source>
</evidence>
<dbReference type="GO" id="GO:0050308">
    <property type="term" value="F:sugar-phosphatase activity"/>
    <property type="evidence" value="ECO:0007669"/>
    <property type="project" value="UniProtKB-EC"/>
</dbReference>
<evidence type="ECO:0000313" key="2">
    <source>
        <dbReference type="Proteomes" id="UP001623592"/>
    </source>
</evidence>
<dbReference type="NCBIfam" id="TIGR00099">
    <property type="entry name" value="Cof-subfamily"/>
    <property type="match status" value="1"/>
</dbReference>
<dbReference type="Gene3D" id="3.40.50.1000">
    <property type="entry name" value="HAD superfamily/HAD-like"/>
    <property type="match status" value="1"/>
</dbReference>